<dbReference type="InterPro" id="IPR023203">
    <property type="entry name" value="TTHA0068_sf"/>
</dbReference>
<dbReference type="PANTHER" id="PTHR34796">
    <property type="entry name" value="EXPRESSED PROTEIN"/>
    <property type="match status" value="1"/>
</dbReference>
<dbReference type="InterPro" id="IPR005500">
    <property type="entry name" value="DUF309"/>
</dbReference>
<dbReference type="SUPFAM" id="SSF140663">
    <property type="entry name" value="TTHA0068-like"/>
    <property type="match status" value="1"/>
</dbReference>
<dbReference type="PANTHER" id="PTHR34796:SF1">
    <property type="entry name" value="EXPRESSED PROTEIN"/>
    <property type="match status" value="1"/>
</dbReference>
<gene>
    <name evidence="1" type="ORF">GC093_27820</name>
</gene>
<dbReference type="AlphaFoldDB" id="A0A972H1R6"/>
<reference evidence="1" key="1">
    <citation type="submission" date="2019-10" db="EMBL/GenBank/DDBJ databases">
        <title>Description of Paenibacillus glebae sp. nov.</title>
        <authorList>
            <person name="Carlier A."/>
            <person name="Qi S."/>
        </authorList>
    </citation>
    <scope>NUCLEOTIDE SEQUENCE</scope>
    <source>
        <strain evidence="1">LMG 31456</strain>
    </source>
</reference>
<accession>A0A972H1R6</accession>
<evidence type="ECO:0000313" key="1">
    <source>
        <dbReference type="EMBL" id="NOU97005.1"/>
    </source>
</evidence>
<dbReference type="RefSeq" id="WP_171655241.1">
    <property type="nucleotide sequence ID" value="NZ_WHOD01000105.1"/>
</dbReference>
<evidence type="ECO:0000313" key="2">
    <source>
        <dbReference type="Proteomes" id="UP000641588"/>
    </source>
</evidence>
<name>A0A972H1R6_9BACL</name>
<keyword evidence="2" id="KW-1185">Reference proteome</keyword>
<proteinExistence type="predicted"/>
<dbReference type="Proteomes" id="UP000641588">
    <property type="component" value="Unassembled WGS sequence"/>
</dbReference>
<protein>
    <submittedName>
        <fullName evidence="1">DUF309 domain-containing protein</fullName>
    </submittedName>
</protein>
<comment type="caution">
    <text evidence="1">The sequence shown here is derived from an EMBL/GenBank/DDBJ whole genome shotgun (WGS) entry which is preliminary data.</text>
</comment>
<organism evidence="1 2">
    <name type="scientific">Paenibacillus foliorum</name>
    <dbReference type="NCBI Taxonomy" id="2654974"/>
    <lineage>
        <taxon>Bacteria</taxon>
        <taxon>Bacillati</taxon>
        <taxon>Bacillota</taxon>
        <taxon>Bacilli</taxon>
        <taxon>Bacillales</taxon>
        <taxon>Paenibacillaceae</taxon>
        <taxon>Paenibacillus</taxon>
    </lineage>
</organism>
<dbReference type="EMBL" id="WHOD01000105">
    <property type="protein sequence ID" value="NOU97005.1"/>
    <property type="molecule type" value="Genomic_DNA"/>
</dbReference>
<dbReference type="Pfam" id="PF03745">
    <property type="entry name" value="DUF309"/>
    <property type="match status" value="1"/>
</dbReference>
<sequence>MSKYPQAYIDYLIYFHSQRDYFECHEVLEEYWKEHPNDPLATAYVGCIQVAVSLYHQRRGNLAGAVKMLQSALKNFIESDLIKLGIEPDDFRAQLTARLAQLTAPDFQYEDLNIPLADAELEEICVKQSIEKALMWQCYSDFSNTYLINKHTLRDRSVVIAERELSRQTKQAAKRVKE</sequence>
<dbReference type="Gene3D" id="1.10.3450.10">
    <property type="entry name" value="TTHA0068-like"/>
    <property type="match status" value="1"/>
</dbReference>